<feature type="non-terminal residue" evidence="1">
    <location>
        <position position="1"/>
    </location>
</feature>
<dbReference type="Pfam" id="PF13414">
    <property type="entry name" value="TPR_11"/>
    <property type="match status" value="1"/>
</dbReference>
<evidence type="ECO:0000313" key="1">
    <source>
        <dbReference type="EMBL" id="SVC59382.1"/>
    </source>
</evidence>
<dbReference type="PANTHER" id="PTHR44809:SF1">
    <property type="entry name" value="PROTEIN O-MANNOSYL-TRANSFERASE TMTC1"/>
    <property type="match status" value="1"/>
</dbReference>
<dbReference type="PANTHER" id="PTHR44809">
    <property type="match status" value="1"/>
</dbReference>
<accession>A0A382NI75</accession>
<proteinExistence type="predicted"/>
<dbReference type="EMBL" id="UINC01099820">
    <property type="protein sequence ID" value="SVC59382.1"/>
    <property type="molecule type" value="Genomic_DNA"/>
</dbReference>
<dbReference type="Gene3D" id="2.60.120.620">
    <property type="entry name" value="q2cbj1_9rhob like domain"/>
    <property type="match status" value="1"/>
</dbReference>
<dbReference type="SUPFAM" id="SSF48452">
    <property type="entry name" value="TPR-like"/>
    <property type="match status" value="1"/>
</dbReference>
<dbReference type="InterPro" id="IPR011990">
    <property type="entry name" value="TPR-like_helical_dom_sf"/>
</dbReference>
<sequence>QKAVQLEPQDAEAHNNLGATLKELGSLGEAEASYRQAIALKPDYAEAHSNLGIVLYISGDIDSGLESLEKAKNIDPNLVSNKIILTILQAREARRKTEGSAINISNLGYGADQFPGPFFANRVVEAELITTLYEMNSRKLDVTPDTRYGNGRCSPDYKMFEDDRSVIKTVARDLISIMKLAVKSDVFVVDSFFNIYEVGCGITPHTHLVRLDTSKGLNLAKQKYSLVYYLAVGDQNCSEPGILRLYDPDEEFLPSEGMIAIFPADRKHSAVYGGKTDRVMIGVNFYSL</sequence>
<organism evidence="1">
    <name type="scientific">marine metagenome</name>
    <dbReference type="NCBI Taxonomy" id="408172"/>
    <lineage>
        <taxon>unclassified sequences</taxon>
        <taxon>metagenomes</taxon>
        <taxon>ecological metagenomes</taxon>
    </lineage>
</organism>
<name>A0A382NI75_9ZZZZ</name>
<protein>
    <submittedName>
        <fullName evidence="1">Uncharacterized protein</fullName>
    </submittedName>
</protein>
<dbReference type="Gene3D" id="1.25.40.10">
    <property type="entry name" value="Tetratricopeptide repeat domain"/>
    <property type="match status" value="1"/>
</dbReference>
<dbReference type="AlphaFoldDB" id="A0A382NI75"/>
<dbReference type="PROSITE" id="PS50005">
    <property type="entry name" value="TPR"/>
    <property type="match status" value="2"/>
</dbReference>
<dbReference type="InterPro" id="IPR019734">
    <property type="entry name" value="TPR_rpt"/>
</dbReference>
<gene>
    <name evidence="1" type="ORF">METZ01_LOCUS312236</name>
</gene>
<reference evidence="1" key="1">
    <citation type="submission" date="2018-05" db="EMBL/GenBank/DDBJ databases">
        <authorList>
            <person name="Lanie J.A."/>
            <person name="Ng W.-L."/>
            <person name="Kazmierczak K.M."/>
            <person name="Andrzejewski T.M."/>
            <person name="Davidsen T.M."/>
            <person name="Wayne K.J."/>
            <person name="Tettelin H."/>
            <person name="Glass J.I."/>
            <person name="Rusch D."/>
            <person name="Podicherti R."/>
            <person name="Tsui H.-C.T."/>
            <person name="Winkler M.E."/>
        </authorList>
    </citation>
    <scope>NUCLEOTIDE SEQUENCE</scope>
</reference>
<dbReference type="InterPro" id="IPR052943">
    <property type="entry name" value="TMTC_O-mannosyl-trnsfr"/>
</dbReference>
<dbReference type="PROSITE" id="PS50293">
    <property type="entry name" value="TPR_REGION"/>
    <property type="match status" value="1"/>
</dbReference>
<dbReference type="SMART" id="SM00028">
    <property type="entry name" value="TPR"/>
    <property type="match status" value="2"/>
</dbReference>